<accession>A0A8J3MPY8</accession>
<dbReference type="AlphaFoldDB" id="A0A8J3MPY8"/>
<gene>
    <name evidence="1" type="ORF">KSX_04140</name>
</gene>
<name>A0A8J3MPY8_9CHLR</name>
<protein>
    <submittedName>
        <fullName evidence="1">Uncharacterized protein</fullName>
    </submittedName>
</protein>
<reference evidence="1" key="1">
    <citation type="submission" date="2020-10" db="EMBL/GenBank/DDBJ databases">
        <title>Taxonomic study of unclassified bacteria belonging to the class Ktedonobacteria.</title>
        <authorList>
            <person name="Yabe S."/>
            <person name="Wang C.M."/>
            <person name="Zheng Y."/>
            <person name="Sakai Y."/>
            <person name="Cavaletti L."/>
            <person name="Monciardini P."/>
            <person name="Donadio S."/>
        </authorList>
    </citation>
    <scope>NUCLEOTIDE SEQUENCE</scope>
    <source>
        <strain evidence="1">SOSP1-1</strain>
    </source>
</reference>
<keyword evidence="2" id="KW-1185">Reference proteome</keyword>
<evidence type="ECO:0000313" key="1">
    <source>
        <dbReference type="EMBL" id="GHO42251.1"/>
    </source>
</evidence>
<organism evidence="1 2">
    <name type="scientific">Ktedonospora formicarum</name>
    <dbReference type="NCBI Taxonomy" id="2778364"/>
    <lineage>
        <taxon>Bacteria</taxon>
        <taxon>Bacillati</taxon>
        <taxon>Chloroflexota</taxon>
        <taxon>Ktedonobacteria</taxon>
        <taxon>Ktedonobacterales</taxon>
        <taxon>Ktedonobacteraceae</taxon>
        <taxon>Ktedonospora</taxon>
    </lineage>
</organism>
<dbReference type="EMBL" id="BNJF01000001">
    <property type="protein sequence ID" value="GHO42251.1"/>
    <property type="molecule type" value="Genomic_DNA"/>
</dbReference>
<sequence length="148" mass="16024">MLPGLFMTPVYWSTPSGKQYIYVSGANVDTGQGDTIKAFELTNGQLNLTPVMHTSLTYGYPGAGIAVSSDGDKAGTGILWALQPNLQDSAILRAYDATNLNRELYNSEQNVARAGLDSYQKFTRPVVADGKVFVCSQSILYIYGQLLS</sequence>
<evidence type="ECO:0000313" key="2">
    <source>
        <dbReference type="Proteomes" id="UP000612362"/>
    </source>
</evidence>
<dbReference type="Proteomes" id="UP000612362">
    <property type="component" value="Unassembled WGS sequence"/>
</dbReference>
<proteinExistence type="predicted"/>
<comment type="caution">
    <text evidence="1">The sequence shown here is derived from an EMBL/GenBank/DDBJ whole genome shotgun (WGS) entry which is preliminary data.</text>
</comment>